<protein>
    <submittedName>
        <fullName evidence="2">Uncharacterized protein</fullName>
    </submittedName>
</protein>
<dbReference type="EMBL" id="JARKIK010000038">
    <property type="protein sequence ID" value="KAK8739023.1"/>
    <property type="molecule type" value="Genomic_DNA"/>
</dbReference>
<accession>A0AAW0XGC0</accession>
<dbReference type="PANTHER" id="PTHR13582">
    <property type="entry name" value="M-PHASE PHOSPHOPROTEIN 6"/>
    <property type="match status" value="1"/>
</dbReference>
<evidence type="ECO:0000313" key="3">
    <source>
        <dbReference type="Proteomes" id="UP001445076"/>
    </source>
</evidence>
<evidence type="ECO:0000256" key="1">
    <source>
        <dbReference type="SAM" id="MobiDB-lite"/>
    </source>
</evidence>
<organism evidence="2 3">
    <name type="scientific">Cherax quadricarinatus</name>
    <name type="common">Australian red claw crayfish</name>
    <dbReference type="NCBI Taxonomy" id="27406"/>
    <lineage>
        <taxon>Eukaryota</taxon>
        <taxon>Metazoa</taxon>
        <taxon>Ecdysozoa</taxon>
        <taxon>Arthropoda</taxon>
        <taxon>Crustacea</taxon>
        <taxon>Multicrustacea</taxon>
        <taxon>Malacostraca</taxon>
        <taxon>Eumalacostraca</taxon>
        <taxon>Eucarida</taxon>
        <taxon>Decapoda</taxon>
        <taxon>Pleocyemata</taxon>
        <taxon>Astacidea</taxon>
        <taxon>Parastacoidea</taxon>
        <taxon>Parastacidae</taxon>
        <taxon>Cherax</taxon>
    </lineage>
</organism>
<proteinExistence type="predicted"/>
<dbReference type="PANTHER" id="PTHR13582:SF0">
    <property type="entry name" value="M-PHASE PHOSPHOPROTEIN 6"/>
    <property type="match status" value="1"/>
</dbReference>
<name>A0AAW0XGC0_CHEQU</name>
<keyword evidence="3" id="KW-1185">Reference proteome</keyword>
<feature type="non-terminal residue" evidence="2">
    <location>
        <position position="1"/>
    </location>
</feature>
<dbReference type="InterPro" id="IPR019324">
    <property type="entry name" value="MPP6"/>
</dbReference>
<reference evidence="2 3" key="1">
    <citation type="journal article" date="2024" name="BMC Genomics">
        <title>Genome assembly of redclaw crayfish (Cherax quadricarinatus) provides insights into its immune adaptation and hypoxia tolerance.</title>
        <authorList>
            <person name="Liu Z."/>
            <person name="Zheng J."/>
            <person name="Li H."/>
            <person name="Fang K."/>
            <person name="Wang S."/>
            <person name="He J."/>
            <person name="Zhou D."/>
            <person name="Weng S."/>
            <person name="Chi M."/>
            <person name="Gu Z."/>
            <person name="He J."/>
            <person name="Li F."/>
            <person name="Wang M."/>
        </authorList>
    </citation>
    <scope>NUCLEOTIDE SEQUENCE [LARGE SCALE GENOMIC DNA]</scope>
    <source>
        <strain evidence="2">ZL_2023a</strain>
    </source>
</reference>
<evidence type="ECO:0000313" key="2">
    <source>
        <dbReference type="EMBL" id="KAK8739023.1"/>
    </source>
</evidence>
<feature type="region of interest" description="Disordered" evidence="1">
    <location>
        <begin position="146"/>
        <end position="296"/>
    </location>
</feature>
<feature type="compositionally biased region" description="Basic and acidic residues" evidence="1">
    <location>
        <begin position="174"/>
        <end position="199"/>
    </location>
</feature>
<dbReference type="AlphaFoldDB" id="A0AAW0XGC0"/>
<feature type="compositionally biased region" description="Gly residues" evidence="1">
    <location>
        <begin position="251"/>
        <end position="263"/>
    </location>
</feature>
<feature type="compositionally biased region" description="Basic residues" evidence="1">
    <location>
        <begin position="264"/>
        <end position="280"/>
    </location>
</feature>
<dbReference type="GO" id="GO:0000460">
    <property type="term" value="P:maturation of 5.8S rRNA"/>
    <property type="evidence" value="ECO:0007669"/>
    <property type="project" value="TreeGrafter"/>
</dbReference>
<dbReference type="Proteomes" id="UP001445076">
    <property type="component" value="Unassembled WGS sequence"/>
</dbReference>
<sequence>RHQLEEEERHIERAGVNKISVVISVKMHAERAPMTKKLSKGVLELKFMKKSKEKFQVQEENEERENLYQDQLSSLHEGADRILMVNSYYDCMDFLPCRLSFGGMDQDIEKLNEGRLTGIYKVKEALPPQKVGEMDTDVTAEEMAQVYRPTNKHRKRKSDQLDDIATEKDDYDDTHDGVIERTHGKQNSERKRSSEHDQAKPAGIKNLTRPIFRDKSKDSGNFSGGHHRVGSFQGNNHGGDNFRGRGRRGGNFRGRSGRGGNFRGRGKSRGNFRGRGKRGGNFRSPEQGGFYDDDRDIKMSENNEAHINKKIKFMKPQE</sequence>
<comment type="caution">
    <text evidence="2">The sequence shown here is derived from an EMBL/GenBank/DDBJ whole genome shotgun (WGS) entry which is preliminary data.</text>
</comment>
<feature type="compositionally biased region" description="Acidic residues" evidence="1">
    <location>
        <begin position="161"/>
        <end position="173"/>
    </location>
</feature>
<gene>
    <name evidence="2" type="ORF">OTU49_003794</name>
</gene>
<dbReference type="Pfam" id="PF10175">
    <property type="entry name" value="MPP6"/>
    <property type="match status" value="1"/>
</dbReference>